<gene>
    <name evidence="1" type="ORF">M5G21_12705</name>
</gene>
<dbReference type="EMBL" id="JAMDHD010000020">
    <property type="protein sequence ID" value="MDD0985808.1"/>
    <property type="molecule type" value="Genomic_DNA"/>
</dbReference>
<sequence length="119" mass="12475">MDLTIKALAAAGAFAGTAVKKDITWFSGGKTQAATIYVRQESFIELTQRWESKESGGDVFAERIAKNILKKDGSPVFSVADVLGTNDSGNGPLCAQLTLALLAALNEANGIGEGAEEKK</sequence>
<protein>
    <submittedName>
        <fullName evidence="1">Phage tail assembly chaperone family protein, TAC</fullName>
    </submittedName>
</protein>
<proteinExistence type="predicted"/>
<dbReference type="InterPro" id="IPR024410">
    <property type="entry name" value="Phage_TAC_12"/>
</dbReference>
<dbReference type="Pfam" id="PF16459">
    <property type="entry name" value="Phage_TAC_13"/>
    <property type="match status" value="1"/>
</dbReference>
<evidence type="ECO:0000313" key="1">
    <source>
        <dbReference type="EMBL" id="MDD0985808.1"/>
    </source>
</evidence>
<dbReference type="RefSeq" id="WP_273865864.1">
    <property type="nucleotide sequence ID" value="NZ_JAMDHD010000020.1"/>
</dbReference>
<name>A0ABT5NEH8_9PSED</name>
<evidence type="ECO:0000313" key="2">
    <source>
        <dbReference type="Proteomes" id="UP001148189"/>
    </source>
</evidence>
<reference evidence="1" key="1">
    <citation type="submission" date="2022-05" db="EMBL/GenBank/DDBJ databases">
        <title>Novel Pseudomonas spp. Isolated from a Rainbow Trout Aquaculture Facility.</title>
        <authorList>
            <person name="Testerman T."/>
            <person name="Graf J."/>
        </authorList>
    </citation>
    <scope>NUCLEOTIDE SEQUENCE</scope>
    <source>
        <strain evidence="1">ID1050</strain>
    </source>
</reference>
<dbReference type="Proteomes" id="UP001148189">
    <property type="component" value="Unassembled WGS sequence"/>
</dbReference>
<comment type="caution">
    <text evidence="1">The sequence shown here is derived from an EMBL/GenBank/DDBJ whole genome shotgun (WGS) entry which is preliminary data.</text>
</comment>
<organism evidence="1 2">
    <name type="scientific">Pseudomonas shahriarae</name>
    <dbReference type="NCBI Taxonomy" id="2745512"/>
    <lineage>
        <taxon>Bacteria</taxon>
        <taxon>Pseudomonadati</taxon>
        <taxon>Pseudomonadota</taxon>
        <taxon>Gammaproteobacteria</taxon>
        <taxon>Pseudomonadales</taxon>
        <taxon>Pseudomonadaceae</taxon>
        <taxon>Pseudomonas</taxon>
    </lineage>
</organism>
<keyword evidence="2" id="KW-1185">Reference proteome</keyword>
<accession>A0ABT5NEH8</accession>